<comment type="caution">
    <text evidence="2">The sequence shown here is derived from an EMBL/GenBank/DDBJ whole genome shotgun (WGS) entry which is preliminary data.</text>
</comment>
<feature type="chain" id="PRO_5040954821" evidence="1">
    <location>
        <begin position="20"/>
        <end position="158"/>
    </location>
</feature>
<dbReference type="PROSITE" id="PS51257">
    <property type="entry name" value="PROKAR_LIPOPROTEIN"/>
    <property type="match status" value="1"/>
</dbReference>
<evidence type="ECO:0000256" key="1">
    <source>
        <dbReference type="SAM" id="SignalP"/>
    </source>
</evidence>
<sequence length="158" mass="18148">MKFYLIFFLVFLSGCGTTAMNYQAKSMSISEAYDVMDEMVMTQHSNWKPDYFVITDKYLGWDYGSKSSGTVNAVAYNNVVFGSSSSTTKKVGERVYFYKINGVQLYDWKRKFKQWYIVSLIDENGKVIKHVLYTRSLSNAQKTVDALNVILSDRLGIK</sequence>
<evidence type="ECO:0000313" key="2">
    <source>
        <dbReference type="EMBL" id="MDE1348465.1"/>
    </source>
</evidence>
<proteinExistence type="predicted"/>
<protein>
    <submittedName>
        <fullName evidence="2">Uncharacterized protein</fullName>
    </submittedName>
</protein>
<organism evidence="2 3">
    <name type="scientific">Vibrio aestuarianus</name>
    <dbReference type="NCBI Taxonomy" id="28171"/>
    <lineage>
        <taxon>Bacteria</taxon>
        <taxon>Pseudomonadati</taxon>
        <taxon>Pseudomonadota</taxon>
        <taxon>Gammaproteobacteria</taxon>
        <taxon>Vibrionales</taxon>
        <taxon>Vibrionaceae</taxon>
        <taxon>Vibrio</taxon>
    </lineage>
</organism>
<feature type="signal peptide" evidence="1">
    <location>
        <begin position="1"/>
        <end position="19"/>
    </location>
</feature>
<gene>
    <name evidence="2" type="ORF">L9X51_19090</name>
</gene>
<keyword evidence="1" id="KW-0732">Signal</keyword>
<dbReference type="AlphaFoldDB" id="A0A9X4J1D7"/>
<dbReference type="Proteomes" id="UP001140978">
    <property type="component" value="Unassembled WGS sequence"/>
</dbReference>
<reference evidence="2" key="1">
    <citation type="submission" date="2022-02" db="EMBL/GenBank/DDBJ databases">
        <title>Emergence and expansion in Europe of a Vibrio aestuarianus clonal complex pathogenic for oysters.</title>
        <authorList>
            <person name="Mesnil A."/>
            <person name="Travers M.-A."/>
        </authorList>
    </citation>
    <scope>NUCLEOTIDE SEQUENCE</scope>
    <source>
        <strain evidence="2">19_064_15T1</strain>
    </source>
</reference>
<evidence type="ECO:0000313" key="3">
    <source>
        <dbReference type="Proteomes" id="UP001140978"/>
    </source>
</evidence>
<accession>A0A9X4J1D7</accession>
<name>A0A9X4J1D7_9VIBR</name>
<dbReference type="RefSeq" id="WP_176247184.1">
    <property type="nucleotide sequence ID" value="NZ_JAAKZK010000197.1"/>
</dbReference>
<dbReference type="EMBL" id="JAKNAX010000148">
    <property type="protein sequence ID" value="MDE1348465.1"/>
    <property type="molecule type" value="Genomic_DNA"/>
</dbReference>